<evidence type="ECO:0000256" key="2">
    <source>
        <dbReference type="ARBA" id="ARBA00022692"/>
    </source>
</evidence>
<keyword evidence="2 5" id="KW-0812">Transmembrane</keyword>
<proteinExistence type="predicted"/>
<evidence type="ECO:0000259" key="6">
    <source>
        <dbReference type="SMART" id="SM00752"/>
    </source>
</evidence>
<dbReference type="NCBIfam" id="TIGR04033">
    <property type="entry name" value="export_SdpB"/>
    <property type="match status" value="1"/>
</dbReference>
<dbReference type="EMBL" id="PCPP01000001">
    <property type="protein sequence ID" value="PRB86031.1"/>
    <property type="molecule type" value="Genomic_DNA"/>
</dbReference>
<comment type="caution">
    <text evidence="7">The sequence shown here is derived from an EMBL/GenBank/DDBJ whole genome shotgun (WGS) entry which is preliminary data.</text>
</comment>
<feature type="transmembrane region" description="Helical" evidence="5">
    <location>
        <begin position="81"/>
        <end position="99"/>
    </location>
</feature>
<keyword evidence="3 5" id="KW-1133">Transmembrane helix</keyword>
<evidence type="ECO:0000256" key="5">
    <source>
        <dbReference type="SAM" id="Phobius"/>
    </source>
</evidence>
<dbReference type="PANTHER" id="PTHR39535:SF2">
    <property type="entry name" value="HTTM DOMAIN-CONTAINING PROTEIN"/>
    <property type="match status" value="1"/>
</dbReference>
<sequence length="300" mass="34486">MSKLNTIENKLRAFAFTHAPYTNVVGLSRSLIALGTLLTLLINPVDTIFVRKVSGSFMIPTLQNEFASKINFFYLLGNQDLVFMKWGAIIILALVISGYFQKITCILHWWISFSFLHTAAVIDGGDQIATILTLLLIPICILDNRKNHWDAKKEEHRATNLISICFLYMIRLQVAIIYFHASVGKFAHPEWANGTAIYYWLHHSNFGMPDTFNFLNPFLGNSLFITCLTYGVLILELLLFLALFASRKYRLSILVVALVFHFFIIIFHGIFSFFFSISAALILYLYPTNENFKLKWFQKK</sequence>
<evidence type="ECO:0000313" key="7">
    <source>
        <dbReference type="EMBL" id="PRB86031.1"/>
    </source>
</evidence>
<organism evidence="7 10">
    <name type="scientific">Chryseobacterium culicis</name>
    <dbReference type="NCBI Taxonomy" id="680127"/>
    <lineage>
        <taxon>Bacteria</taxon>
        <taxon>Pseudomonadati</taxon>
        <taxon>Bacteroidota</taxon>
        <taxon>Flavobacteriia</taxon>
        <taxon>Flavobacteriales</taxon>
        <taxon>Weeksellaceae</taxon>
        <taxon>Chryseobacterium group</taxon>
        <taxon>Chryseobacterium</taxon>
    </lineage>
</organism>
<dbReference type="SMART" id="SM00752">
    <property type="entry name" value="HTTM"/>
    <property type="match status" value="1"/>
</dbReference>
<feature type="transmembrane region" description="Helical" evidence="5">
    <location>
        <begin position="158"/>
        <end position="181"/>
    </location>
</feature>
<reference evidence="9 10" key="1">
    <citation type="submission" date="2017-09" db="EMBL/GenBank/DDBJ databases">
        <title>Genomic, metabolic, and phenotypic characteristics of bacterial isolates from the natural microbiome of the model nematode Caenorhabditis elegans.</title>
        <authorList>
            <person name="Zimmermann J."/>
            <person name="Obeng N."/>
            <person name="Yang W."/>
            <person name="Obeng O."/>
            <person name="Kissoyan K."/>
            <person name="Pees B."/>
            <person name="Dirksen P."/>
            <person name="Hoppner M."/>
            <person name="Franke A."/>
            <person name="Rosenstiel P."/>
            <person name="Leippe M."/>
            <person name="Dierking K."/>
            <person name="Kaleta C."/>
            <person name="Schulenburg H."/>
        </authorList>
    </citation>
    <scope>NUCLEOTIDE SEQUENCE [LARGE SCALE GENOMIC DNA]</scope>
    <source>
        <strain evidence="7 10">MYb25</strain>
        <strain evidence="8 9">MYb44</strain>
    </source>
</reference>
<evidence type="ECO:0000256" key="1">
    <source>
        <dbReference type="ARBA" id="ARBA00004127"/>
    </source>
</evidence>
<dbReference type="OrthoDB" id="128729at2"/>
<dbReference type="InterPro" id="IPR052964">
    <property type="entry name" value="Sporulation_signal_mat"/>
</dbReference>
<dbReference type="EMBL" id="PCPH01000001">
    <property type="protein sequence ID" value="PRB91784.1"/>
    <property type="molecule type" value="Genomic_DNA"/>
</dbReference>
<gene>
    <name evidence="7" type="ORF">CQ022_07210</name>
    <name evidence="8" type="ORF">CQ033_00880</name>
</gene>
<dbReference type="Proteomes" id="UP000238534">
    <property type="component" value="Unassembled WGS sequence"/>
</dbReference>
<name>A0A2S9CZZ7_CHRCI</name>
<feature type="domain" description="HTTM-like" evidence="6">
    <location>
        <begin position="17"/>
        <end position="289"/>
    </location>
</feature>
<evidence type="ECO:0000256" key="4">
    <source>
        <dbReference type="ARBA" id="ARBA00023136"/>
    </source>
</evidence>
<dbReference type="AlphaFoldDB" id="A0A2S9CZZ7"/>
<feature type="transmembrane region" description="Helical" evidence="5">
    <location>
        <begin position="223"/>
        <end position="246"/>
    </location>
</feature>
<dbReference type="PANTHER" id="PTHR39535">
    <property type="entry name" value="SPORULATION-DELAYING PROTEIN SDPB"/>
    <property type="match status" value="1"/>
</dbReference>
<feature type="transmembrane region" description="Helical" evidence="5">
    <location>
        <begin position="128"/>
        <end position="146"/>
    </location>
</feature>
<protein>
    <recommendedName>
        <fullName evidence="6">HTTM-like domain-containing protein</fullName>
    </recommendedName>
</protein>
<feature type="transmembrane region" description="Helical" evidence="5">
    <location>
        <begin position="253"/>
        <end position="286"/>
    </location>
</feature>
<dbReference type="RefSeq" id="WP_105680769.1">
    <property type="nucleotide sequence ID" value="NZ_JBBGZD010000001.1"/>
</dbReference>
<feature type="transmembrane region" description="Helical" evidence="5">
    <location>
        <begin position="21"/>
        <end position="42"/>
    </location>
</feature>
<evidence type="ECO:0000313" key="10">
    <source>
        <dbReference type="Proteomes" id="UP000238534"/>
    </source>
</evidence>
<comment type="subcellular location">
    <subcellularLocation>
        <location evidence="1">Endomembrane system</location>
        <topology evidence="1">Multi-pass membrane protein</topology>
    </subcellularLocation>
</comment>
<accession>A0A2S9CZZ7</accession>
<dbReference type="InterPro" id="IPR011020">
    <property type="entry name" value="HTTM-like"/>
</dbReference>
<dbReference type="Proteomes" id="UP000238325">
    <property type="component" value="Unassembled WGS sequence"/>
</dbReference>
<keyword evidence="9" id="KW-1185">Reference proteome</keyword>
<keyword evidence="4 5" id="KW-0472">Membrane</keyword>
<evidence type="ECO:0000256" key="3">
    <source>
        <dbReference type="ARBA" id="ARBA00022989"/>
    </source>
</evidence>
<evidence type="ECO:0000313" key="9">
    <source>
        <dbReference type="Proteomes" id="UP000238325"/>
    </source>
</evidence>
<dbReference type="GO" id="GO:0012505">
    <property type="term" value="C:endomembrane system"/>
    <property type="evidence" value="ECO:0007669"/>
    <property type="project" value="UniProtKB-SubCell"/>
</dbReference>
<dbReference type="InterPro" id="IPR023894">
    <property type="entry name" value="Sporulation_SdpB"/>
</dbReference>
<evidence type="ECO:0000313" key="8">
    <source>
        <dbReference type="EMBL" id="PRB91784.1"/>
    </source>
</evidence>